<feature type="domain" description="MftR C-terminal" evidence="1">
    <location>
        <begin position="13"/>
        <end position="121"/>
    </location>
</feature>
<name>A0A3L7ASP1_9MICO</name>
<reference evidence="2 3" key="1">
    <citation type="submission" date="2018-10" db="EMBL/GenBank/DDBJ databases">
        <authorList>
            <person name="Li J."/>
        </authorList>
    </citation>
    <scope>NUCLEOTIDE SEQUENCE [LARGE SCALE GENOMIC DNA]</scope>
    <source>
        <strain evidence="2 3">JCM 11654</strain>
    </source>
</reference>
<gene>
    <name evidence="2" type="ORF">D9V34_07160</name>
</gene>
<dbReference type="Gene3D" id="1.10.357.10">
    <property type="entry name" value="Tetracycline Repressor, domain 2"/>
    <property type="match status" value="1"/>
</dbReference>
<dbReference type="Proteomes" id="UP000269438">
    <property type="component" value="Unassembled WGS sequence"/>
</dbReference>
<evidence type="ECO:0000313" key="3">
    <source>
        <dbReference type="Proteomes" id="UP000269438"/>
    </source>
</evidence>
<dbReference type="AlphaFoldDB" id="A0A3L7ASP1"/>
<evidence type="ECO:0000313" key="2">
    <source>
        <dbReference type="EMBL" id="RLP83015.1"/>
    </source>
</evidence>
<proteinExistence type="predicted"/>
<comment type="caution">
    <text evidence="2">The sequence shown here is derived from an EMBL/GenBank/DDBJ whole genome shotgun (WGS) entry which is preliminary data.</text>
</comment>
<protein>
    <recommendedName>
        <fullName evidence="1">MftR C-terminal domain-containing protein</fullName>
    </recommendedName>
</protein>
<dbReference type="Pfam" id="PF17754">
    <property type="entry name" value="TetR_C_14"/>
    <property type="match status" value="1"/>
</dbReference>
<keyword evidence="3" id="KW-1185">Reference proteome</keyword>
<accession>A0A3L7ASP1</accession>
<organism evidence="2 3">
    <name type="scientific">Mycetocola lacteus</name>
    <dbReference type="NCBI Taxonomy" id="76637"/>
    <lineage>
        <taxon>Bacteria</taxon>
        <taxon>Bacillati</taxon>
        <taxon>Actinomycetota</taxon>
        <taxon>Actinomycetes</taxon>
        <taxon>Micrococcales</taxon>
        <taxon>Microbacteriaceae</taxon>
        <taxon>Mycetocola</taxon>
    </lineage>
</organism>
<evidence type="ECO:0000259" key="1">
    <source>
        <dbReference type="Pfam" id="PF17754"/>
    </source>
</evidence>
<sequence length="141" mass="15074">MEPGISVFALVQESFAEATRVCAERDPDWLASMRTALRLEGEHASIRAHNLGYCAGMTDGVAAAITNHSGSPALRARLLFEVFVVAVRAAQHSWLGSPHAATDVELFLNQLDRAVATLAPSLGLRVRVASDAEGVAGRPRR</sequence>
<dbReference type="InterPro" id="IPR041347">
    <property type="entry name" value="MftR_C"/>
</dbReference>
<dbReference type="EMBL" id="RCUY01000005">
    <property type="protein sequence ID" value="RLP83015.1"/>
    <property type="molecule type" value="Genomic_DNA"/>
</dbReference>